<feature type="binding site" evidence="15">
    <location>
        <position position="427"/>
    </location>
    <ligand>
        <name>Zn(2+)</name>
        <dbReference type="ChEBI" id="CHEBI:29105"/>
    </ligand>
</feature>
<evidence type="ECO:0000256" key="11">
    <source>
        <dbReference type="ARBA" id="ARBA00023204"/>
    </source>
</evidence>
<dbReference type="Pfam" id="PF03119">
    <property type="entry name" value="DNA_ligase_ZBD"/>
    <property type="match status" value="1"/>
</dbReference>
<evidence type="ECO:0000256" key="8">
    <source>
        <dbReference type="ARBA" id="ARBA00022833"/>
    </source>
</evidence>
<dbReference type="InterPro" id="IPR001679">
    <property type="entry name" value="DNA_ligase"/>
</dbReference>
<dbReference type="GO" id="GO:0003677">
    <property type="term" value="F:DNA binding"/>
    <property type="evidence" value="ECO:0007669"/>
    <property type="project" value="InterPro"/>
</dbReference>
<evidence type="ECO:0000256" key="5">
    <source>
        <dbReference type="ARBA" id="ARBA00022705"/>
    </source>
</evidence>
<dbReference type="FunFam" id="1.10.150.20:FF:000006">
    <property type="entry name" value="DNA ligase"/>
    <property type="match status" value="1"/>
</dbReference>
<dbReference type="SMART" id="SM00292">
    <property type="entry name" value="BRCT"/>
    <property type="match status" value="1"/>
</dbReference>
<keyword evidence="8 15" id="KW-0862">Zinc</keyword>
<feature type="binding site" evidence="15">
    <location>
        <position position="422"/>
    </location>
    <ligand>
        <name>Zn(2+)</name>
        <dbReference type="ChEBI" id="CHEBI:29105"/>
    </ligand>
</feature>
<dbReference type="RefSeq" id="WP_087679030.1">
    <property type="nucleotide sequence ID" value="NZ_FUWV01000010.1"/>
</dbReference>
<keyword evidence="6 15" id="KW-0479">Metal-binding</keyword>
<dbReference type="PIRSF" id="PIRSF001604">
    <property type="entry name" value="LigA"/>
    <property type="match status" value="1"/>
</dbReference>
<dbReference type="SUPFAM" id="SSF50249">
    <property type="entry name" value="Nucleic acid-binding proteins"/>
    <property type="match status" value="1"/>
</dbReference>
<dbReference type="Gene3D" id="1.10.150.20">
    <property type="entry name" value="5' to 3' exonuclease, C-terminal subdomain"/>
    <property type="match status" value="2"/>
</dbReference>
<evidence type="ECO:0000256" key="12">
    <source>
        <dbReference type="ARBA" id="ARBA00023211"/>
    </source>
</evidence>
<comment type="catalytic activity">
    <reaction evidence="13 15">
        <text>NAD(+) + (deoxyribonucleotide)n-3'-hydroxyl + 5'-phospho-(deoxyribonucleotide)m = (deoxyribonucleotide)n+m + AMP + beta-nicotinamide D-nucleotide.</text>
        <dbReference type="EC" id="6.5.1.2"/>
    </reaction>
</comment>
<dbReference type="Pfam" id="PF12826">
    <property type="entry name" value="HHH_2"/>
    <property type="match status" value="1"/>
</dbReference>
<feature type="binding site" evidence="15">
    <location>
        <position position="407"/>
    </location>
    <ligand>
        <name>Zn(2+)</name>
        <dbReference type="ChEBI" id="CHEBI:29105"/>
    </ligand>
</feature>
<keyword evidence="12 15" id="KW-0464">Manganese</keyword>
<feature type="binding site" evidence="15">
    <location>
        <position position="310"/>
    </location>
    <ligand>
        <name>NAD(+)</name>
        <dbReference type="ChEBI" id="CHEBI:57540"/>
    </ligand>
</feature>
<feature type="binding site" evidence="15">
    <location>
        <position position="404"/>
    </location>
    <ligand>
        <name>Zn(2+)</name>
        <dbReference type="ChEBI" id="CHEBI:29105"/>
    </ligand>
</feature>
<dbReference type="CDD" id="cd17748">
    <property type="entry name" value="BRCT_DNA_ligase_like"/>
    <property type="match status" value="1"/>
</dbReference>
<dbReference type="PANTHER" id="PTHR23389">
    <property type="entry name" value="CHROMOSOME TRANSMISSION FIDELITY FACTOR 18"/>
    <property type="match status" value="1"/>
</dbReference>
<dbReference type="Gene3D" id="3.40.50.10190">
    <property type="entry name" value="BRCT domain"/>
    <property type="match status" value="1"/>
</dbReference>
<dbReference type="FunFam" id="1.10.150.20:FF:000007">
    <property type="entry name" value="DNA ligase"/>
    <property type="match status" value="1"/>
</dbReference>
<evidence type="ECO:0000256" key="13">
    <source>
        <dbReference type="ARBA" id="ARBA00034005"/>
    </source>
</evidence>
<dbReference type="Gene3D" id="2.40.50.140">
    <property type="entry name" value="Nucleic acid-binding proteins"/>
    <property type="match status" value="1"/>
</dbReference>
<comment type="cofactor">
    <cofactor evidence="15">
        <name>Mg(2+)</name>
        <dbReference type="ChEBI" id="CHEBI:18420"/>
    </cofactor>
    <cofactor evidence="15">
        <name>Mn(2+)</name>
        <dbReference type="ChEBI" id="CHEBI:29035"/>
    </cofactor>
</comment>
<comment type="function">
    <text evidence="1 15">DNA ligase that catalyzes the formation of phosphodiester linkages between 5'-phosphoryl and 3'-hydroxyl groups in double-stranded DNA using NAD as a coenzyme and as the energy source for the reaction. It is essential for DNA replication and repair of damaged DNA.</text>
</comment>
<feature type="binding site" evidence="15">
    <location>
        <begin position="84"/>
        <end position="85"/>
    </location>
    <ligand>
        <name>NAD(+)</name>
        <dbReference type="ChEBI" id="CHEBI:57540"/>
    </ligand>
</feature>
<dbReference type="InterPro" id="IPR036420">
    <property type="entry name" value="BRCT_dom_sf"/>
</dbReference>
<evidence type="ECO:0000256" key="4">
    <source>
        <dbReference type="ARBA" id="ARBA00022598"/>
    </source>
</evidence>
<proteinExistence type="inferred from homology"/>
<dbReference type="InterPro" id="IPR041663">
    <property type="entry name" value="DisA/LigA_HHH"/>
</dbReference>
<feature type="binding site" evidence="15">
    <location>
        <position position="286"/>
    </location>
    <ligand>
        <name>NAD(+)</name>
        <dbReference type="ChEBI" id="CHEBI:57540"/>
    </ligand>
</feature>
<dbReference type="InterPro" id="IPR001357">
    <property type="entry name" value="BRCT_dom"/>
</dbReference>
<dbReference type="FunFam" id="1.10.287.610:FF:000002">
    <property type="entry name" value="DNA ligase"/>
    <property type="match status" value="1"/>
</dbReference>
<dbReference type="Gene3D" id="1.10.287.610">
    <property type="entry name" value="Helix hairpin bin"/>
    <property type="match status" value="1"/>
</dbReference>
<dbReference type="PROSITE" id="PS50172">
    <property type="entry name" value="BRCT"/>
    <property type="match status" value="1"/>
</dbReference>
<dbReference type="InterPro" id="IPR003583">
    <property type="entry name" value="Hlx-hairpin-Hlx_DNA-bd_motif"/>
</dbReference>
<dbReference type="Pfam" id="PF14520">
    <property type="entry name" value="HHH_5"/>
    <property type="match status" value="1"/>
</dbReference>
<dbReference type="Pfam" id="PF01653">
    <property type="entry name" value="DNA_ligase_aden"/>
    <property type="match status" value="1"/>
</dbReference>
<evidence type="ECO:0000256" key="2">
    <source>
        <dbReference type="ARBA" id="ARBA00012722"/>
    </source>
</evidence>
<feature type="active site" description="N6-AMP-lysine intermediate" evidence="15">
    <location>
        <position position="116"/>
    </location>
</feature>
<feature type="binding site" evidence="15">
    <location>
        <position position="137"/>
    </location>
    <ligand>
        <name>NAD(+)</name>
        <dbReference type="ChEBI" id="CHEBI:57540"/>
    </ligand>
</feature>
<dbReference type="PROSITE" id="PS01056">
    <property type="entry name" value="DNA_LIGASE_N2"/>
    <property type="match status" value="1"/>
</dbReference>
<dbReference type="InterPro" id="IPR013840">
    <property type="entry name" value="DNAligase_N"/>
</dbReference>
<protein>
    <recommendedName>
        <fullName evidence="3 15">DNA ligase</fullName>
        <ecNumber evidence="2 15">6.5.1.2</ecNumber>
    </recommendedName>
    <alternativeName>
        <fullName evidence="15">Polydeoxyribonucleotide synthase [NAD(+)]</fullName>
    </alternativeName>
</protein>
<dbReference type="GO" id="GO:0003911">
    <property type="term" value="F:DNA ligase (NAD+) activity"/>
    <property type="evidence" value="ECO:0007669"/>
    <property type="project" value="UniProtKB-UniRule"/>
</dbReference>
<gene>
    <name evidence="15" type="primary">ligA</name>
    <name evidence="17" type="ORF">SAMN02745973_01631</name>
</gene>
<evidence type="ECO:0000259" key="16">
    <source>
        <dbReference type="PROSITE" id="PS50172"/>
    </source>
</evidence>
<dbReference type="InterPro" id="IPR013839">
    <property type="entry name" value="DNAligase_adenylation"/>
</dbReference>
<dbReference type="Pfam" id="PF00533">
    <property type="entry name" value="BRCT"/>
    <property type="match status" value="1"/>
</dbReference>
<feature type="domain" description="BRCT" evidence="16">
    <location>
        <begin position="591"/>
        <end position="665"/>
    </location>
</feature>
<dbReference type="GO" id="GO:0005829">
    <property type="term" value="C:cytosol"/>
    <property type="evidence" value="ECO:0007669"/>
    <property type="project" value="TreeGrafter"/>
</dbReference>
<feature type="binding site" evidence="15">
    <location>
        <position position="114"/>
    </location>
    <ligand>
        <name>NAD(+)</name>
        <dbReference type="ChEBI" id="CHEBI:57540"/>
    </ligand>
</feature>
<reference evidence="17 18" key="1">
    <citation type="submission" date="2017-02" db="EMBL/GenBank/DDBJ databases">
        <authorList>
            <person name="Peterson S.W."/>
        </authorList>
    </citation>
    <scope>NUCLEOTIDE SEQUENCE [LARGE SCALE GENOMIC DNA]</scope>
    <source>
        <strain evidence="17 18">DSM 15102</strain>
    </source>
</reference>
<dbReference type="InterPro" id="IPR004149">
    <property type="entry name" value="Znf_DNAligase_C4"/>
</dbReference>
<dbReference type="InterPro" id="IPR004150">
    <property type="entry name" value="NAD_DNA_ligase_OB"/>
</dbReference>
<keyword evidence="9 15" id="KW-0460">Magnesium</keyword>
<dbReference type="SUPFAM" id="SSF52113">
    <property type="entry name" value="BRCT domain"/>
    <property type="match status" value="1"/>
</dbReference>
<evidence type="ECO:0000256" key="14">
    <source>
        <dbReference type="ARBA" id="ARBA00060881"/>
    </source>
</evidence>
<comment type="similarity">
    <text evidence="14 15">Belongs to the NAD-dependent DNA ligase family. LigA subfamily.</text>
</comment>
<dbReference type="SMART" id="SM00532">
    <property type="entry name" value="LIGANc"/>
    <property type="match status" value="1"/>
</dbReference>
<dbReference type="FunFam" id="3.30.470.30:FF:000001">
    <property type="entry name" value="DNA ligase"/>
    <property type="match status" value="1"/>
</dbReference>
<dbReference type="InterPro" id="IPR012340">
    <property type="entry name" value="NA-bd_OB-fold"/>
</dbReference>
<dbReference type="Pfam" id="PF03120">
    <property type="entry name" value="OB_DNA_ligase"/>
    <property type="match status" value="1"/>
</dbReference>
<dbReference type="GO" id="GO:0006281">
    <property type="term" value="P:DNA repair"/>
    <property type="evidence" value="ECO:0007669"/>
    <property type="project" value="UniProtKB-KW"/>
</dbReference>
<accession>A0A1T4NBT0</accession>
<evidence type="ECO:0000313" key="18">
    <source>
        <dbReference type="Proteomes" id="UP000196365"/>
    </source>
</evidence>
<dbReference type="HAMAP" id="MF_01588">
    <property type="entry name" value="DNA_ligase_A"/>
    <property type="match status" value="1"/>
</dbReference>
<evidence type="ECO:0000256" key="7">
    <source>
        <dbReference type="ARBA" id="ARBA00022763"/>
    </source>
</evidence>
<dbReference type="FunFam" id="2.40.50.140:FF:000012">
    <property type="entry name" value="DNA ligase"/>
    <property type="match status" value="1"/>
</dbReference>
<dbReference type="Gene3D" id="3.30.470.30">
    <property type="entry name" value="DNA ligase/mRNA capping enzyme"/>
    <property type="match status" value="1"/>
</dbReference>
<dbReference type="Pfam" id="PF22745">
    <property type="entry name" value="Nlig-Ia"/>
    <property type="match status" value="1"/>
</dbReference>
<dbReference type="SUPFAM" id="SSF47781">
    <property type="entry name" value="RuvA domain 2-like"/>
    <property type="match status" value="1"/>
</dbReference>
<evidence type="ECO:0000256" key="3">
    <source>
        <dbReference type="ARBA" id="ARBA00013308"/>
    </source>
</evidence>
<dbReference type="Proteomes" id="UP000196365">
    <property type="component" value="Unassembled WGS sequence"/>
</dbReference>
<keyword evidence="11 15" id="KW-0234">DNA repair</keyword>
<dbReference type="InterPro" id="IPR010994">
    <property type="entry name" value="RuvA_2-like"/>
</dbReference>
<organism evidence="17 18">
    <name type="scientific">Garciella nitratireducens DSM 15102</name>
    <dbReference type="NCBI Taxonomy" id="1121911"/>
    <lineage>
        <taxon>Bacteria</taxon>
        <taxon>Bacillati</taxon>
        <taxon>Bacillota</taxon>
        <taxon>Clostridia</taxon>
        <taxon>Eubacteriales</taxon>
        <taxon>Eubacteriaceae</taxon>
        <taxon>Garciella</taxon>
    </lineage>
</organism>
<dbReference type="NCBIfam" id="NF005932">
    <property type="entry name" value="PRK07956.1"/>
    <property type="match status" value="1"/>
</dbReference>
<feature type="binding site" evidence="15">
    <location>
        <position position="171"/>
    </location>
    <ligand>
        <name>NAD(+)</name>
        <dbReference type="ChEBI" id="CHEBI:57540"/>
    </ligand>
</feature>
<evidence type="ECO:0000256" key="10">
    <source>
        <dbReference type="ARBA" id="ARBA00023027"/>
    </source>
</evidence>
<dbReference type="AlphaFoldDB" id="A0A1T4NBT0"/>
<dbReference type="SMART" id="SM00278">
    <property type="entry name" value="HhH1"/>
    <property type="match status" value="3"/>
</dbReference>
<keyword evidence="5 15" id="KW-0235">DNA replication</keyword>
<keyword evidence="10 15" id="KW-0520">NAD</keyword>
<dbReference type="OrthoDB" id="9759736at2"/>
<dbReference type="GO" id="GO:0006260">
    <property type="term" value="P:DNA replication"/>
    <property type="evidence" value="ECO:0007669"/>
    <property type="project" value="UniProtKB-KW"/>
</dbReference>
<dbReference type="GO" id="GO:0046872">
    <property type="term" value="F:metal ion binding"/>
    <property type="evidence" value="ECO:0007669"/>
    <property type="project" value="UniProtKB-KW"/>
</dbReference>
<feature type="binding site" evidence="15">
    <location>
        <begin position="35"/>
        <end position="39"/>
    </location>
    <ligand>
        <name>NAD(+)</name>
        <dbReference type="ChEBI" id="CHEBI:57540"/>
    </ligand>
</feature>
<keyword evidence="7 15" id="KW-0227">DNA damage</keyword>
<evidence type="ECO:0000256" key="1">
    <source>
        <dbReference type="ARBA" id="ARBA00004067"/>
    </source>
</evidence>
<dbReference type="PANTHER" id="PTHR23389:SF9">
    <property type="entry name" value="DNA LIGASE"/>
    <property type="match status" value="1"/>
</dbReference>
<sequence length="665" mass="75579">MDELQKIKNRIEELKEKIEYHNYRYYVLDDPEIEDAQYDQMMQELIALEEQYPEFLTEDSPSQRVGGEALENFVKVKHSVPKLSLTNAFSEEELKEFDQRVTKILQQKVEYVVEYKFDGLTVVLKYKNGKFIQGATRGDGYIGEDVTSNLKTIRSIPIRLKEPVSLEVRGEVLIPKKEFITLNERREKEGKSIFANARNAAAGSIRQLDPKLAASRPLDIYIFNLEFIQDKSFQSHMESMEYLRKIGFKVSNCYLCKNIDEVIAQIHYWSEHRQELPFDIDGIVIKVNDLAQRKILGNTSKSPRWAIAYKFPAKEKKTKLLDIEIQVGRTGVLTPTAILEPVQLAGTTVGRASLHNEDYIKEKDIRIGDMVIIRKAGEIIPEVVRVVKQERTGEEKIFKMPKFCPVCGERTLRIEGESATKCVNATCPAQVERGIIHFASRDAMDIEGLGPAVVRQLLQEKLICDVSDLYYLKEEQLLTLERMGKKSVKNLLNAIEKSKTNGLARLIFALGIPLVGERGGKILAQYFKSIDALSEATKEDLMVIGEIGQKMAENIIAFFENQENQKLIERLKKAGVKTKVEENKKIQDISLEGLTFVLTGSLPSFTRKQVRTFIEERGGKVSSSVSKNTNYVLAGEEAGLKLEKAKKLGIPIIDEEEFKKMINGK</sequence>
<name>A0A1T4NBT0_9FIRM</name>
<evidence type="ECO:0000256" key="6">
    <source>
        <dbReference type="ARBA" id="ARBA00022723"/>
    </source>
</evidence>
<evidence type="ECO:0000313" key="17">
    <source>
        <dbReference type="EMBL" id="SJZ76732.1"/>
    </source>
</evidence>
<keyword evidence="4 15" id="KW-0436">Ligase</keyword>
<dbReference type="SUPFAM" id="SSF56091">
    <property type="entry name" value="DNA ligase/mRNA capping enzyme, catalytic domain"/>
    <property type="match status" value="1"/>
</dbReference>
<dbReference type="Gene3D" id="6.20.10.30">
    <property type="match status" value="1"/>
</dbReference>
<dbReference type="InterPro" id="IPR033136">
    <property type="entry name" value="DNA_ligase_CS"/>
</dbReference>
<dbReference type="CDD" id="cd00114">
    <property type="entry name" value="LIGANc"/>
    <property type="match status" value="1"/>
</dbReference>
<dbReference type="NCBIfam" id="TIGR00575">
    <property type="entry name" value="dnlj"/>
    <property type="match status" value="1"/>
</dbReference>
<dbReference type="EMBL" id="FUWV01000010">
    <property type="protein sequence ID" value="SJZ76732.1"/>
    <property type="molecule type" value="Genomic_DNA"/>
</dbReference>
<keyword evidence="18" id="KW-1185">Reference proteome</keyword>
<dbReference type="EC" id="6.5.1.2" evidence="2 15"/>
<evidence type="ECO:0000256" key="9">
    <source>
        <dbReference type="ARBA" id="ARBA00022842"/>
    </source>
</evidence>
<evidence type="ECO:0000256" key="15">
    <source>
        <dbReference type="HAMAP-Rule" id="MF_01588"/>
    </source>
</evidence>